<proteinExistence type="predicted"/>
<dbReference type="EMBL" id="JACEIK010008887">
    <property type="protein sequence ID" value="MCE3051736.1"/>
    <property type="molecule type" value="Genomic_DNA"/>
</dbReference>
<gene>
    <name evidence="1" type="ORF">HAX54_050611</name>
</gene>
<keyword evidence="2" id="KW-1185">Reference proteome</keyword>
<feature type="non-terminal residue" evidence="1">
    <location>
        <position position="1"/>
    </location>
</feature>
<evidence type="ECO:0000313" key="2">
    <source>
        <dbReference type="Proteomes" id="UP000823775"/>
    </source>
</evidence>
<sequence>GSAAQDLWSLSEPDKKNGITYYGLVGESDSDLVHGLLEVEGARHFGGKRIIYDEEDELQETIWGFLQSGTMQASAYLDSSSKEQGNNQRFGGINPSVHVGYEWVSSTSMPTI</sequence>
<protein>
    <submittedName>
        <fullName evidence="1">Uncharacterized protein</fullName>
    </submittedName>
</protein>
<name>A0ABS8WNX7_DATST</name>
<evidence type="ECO:0000313" key="1">
    <source>
        <dbReference type="EMBL" id="MCE3051736.1"/>
    </source>
</evidence>
<accession>A0ABS8WNX7</accession>
<dbReference type="Proteomes" id="UP000823775">
    <property type="component" value="Unassembled WGS sequence"/>
</dbReference>
<organism evidence="1 2">
    <name type="scientific">Datura stramonium</name>
    <name type="common">Jimsonweed</name>
    <name type="synonym">Common thornapple</name>
    <dbReference type="NCBI Taxonomy" id="4076"/>
    <lineage>
        <taxon>Eukaryota</taxon>
        <taxon>Viridiplantae</taxon>
        <taxon>Streptophyta</taxon>
        <taxon>Embryophyta</taxon>
        <taxon>Tracheophyta</taxon>
        <taxon>Spermatophyta</taxon>
        <taxon>Magnoliopsida</taxon>
        <taxon>eudicotyledons</taxon>
        <taxon>Gunneridae</taxon>
        <taxon>Pentapetalae</taxon>
        <taxon>asterids</taxon>
        <taxon>lamiids</taxon>
        <taxon>Solanales</taxon>
        <taxon>Solanaceae</taxon>
        <taxon>Solanoideae</taxon>
        <taxon>Datureae</taxon>
        <taxon>Datura</taxon>
    </lineage>
</organism>
<comment type="caution">
    <text evidence="1">The sequence shown here is derived from an EMBL/GenBank/DDBJ whole genome shotgun (WGS) entry which is preliminary data.</text>
</comment>
<reference evidence="1 2" key="1">
    <citation type="journal article" date="2021" name="BMC Genomics">
        <title>Datura genome reveals duplications of psychoactive alkaloid biosynthetic genes and high mutation rate following tissue culture.</title>
        <authorList>
            <person name="Rajewski A."/>
            <person name="Carter-House D."/>
            <person name="Stajich J."/>
            <person name="Litt A."/>
        </authorList>
    </citation>
    <scope>NUCLEOTIDE SEQUENCE [LARGE SCALE GENOMIC DNA]</scope>
    <source>
        <strain evidence="1">AR-01</strain>
    </source>
</reference>